<dbReference type="GO" id="GO:0016887">
    <property type="term" value="F:ATP hydrolysis activity"/>
    <property type="evidence" value="ECO:0007669"/>
    <property type="project" value="InterPro"/>
</dbReference>
<dbReference type="Pfam" id="PF00005">
    <property type="entry name" value="ABC_tran"/>
    <property type="match status" value="1"/>
</dbReference>
<name>A0A382L5T4_9ZZZZ</name>
<reference evidence="2" key="1">
    <citation type="submission" date="2018-05" db="EMBL/GenBank/DDBJ databases">
        <authorList>
            <person name="Lanie J.A."/>
            <person name="Ng W.-L."/>
            <person name="Kazmierczak K.M."/>
            <person name="Andrzejewski T.M."/>
            <person name="Davidsen T.M."/>
            <person name="Wayne K.J."/>
            <person name="Tettelin H."/>
            <person name="Glass J.I."/>
            <person name="Rusch D."/>
            <person name="Podicherti R."/>
            <person name="Tsui H.-C.T."/>
            <person name="Winkler M.E."/>
        </authorList>
    </citation>
    <scope>NUCLEOTIDE SEQUENCE</scope>
</reference>
<dbReference type="InterPro" id="IPR027417">
    <property type="entry name" value="P-loop_NTPase"/>
</dbReference>
<protein>
    <recommendedName>
        <fullName evidence="1">ABC transporter domain-containing protein</fullName>
    </recommendedName>
</protein>
<dbReference type="EMBL" id="UINC01084197">
    <property type="protein sequence ID" value="SVC30612.1"/>
    <property type="molecule type" value="Genomic_DNA"/>
</dbReference>
<gene>
    <name evidence="2" type="ORF">METZ01_LOCUS283466</name>
</gene>
<evidence type="ECO:0000313" key="2">
    <source>
        <dbReference type="EMBL" id="SVC30612.1"/>
    </source>
</evidence>
<dbReference type="PANTHER" id="PTHR42855:SF1">
    <property type="entry name" value="ABC TRANSPORTER DOMAIN-CONTAINING PROTEIN"/>
    <property type="match status" value="1"/>
</dbReference>
<dbReference type="GO" id="GO:0005524">
    <property type="term" value="F:ATP binding"/>
    <property type="evidence" value="ECO:0007669"/>
    <property type="project" value="InterPro"/>
</dbReference>
<dbReference type="SUPFAM" id="SSF52540">
    <property type="entry name" value="P-loop containing nucleoside triphosphate hydrolases"/>
    <property type="match status" value="1"/>
</dbReference>
<sequence length="157" mass="17103">MIILMLVTSLQNISVSYGNNAVLNNVNLSISSGERCCITGYNGSGKSTLLKVINGVVLPDEGKIWRQDKLRFSTLDQFLPDAADKTVYQAVAAGFSEIGYLLNQYKGLTADAATAPEELLAVQNKLDALDGWTVGYRVETMIDRLELPAEKKLSELS</sequence>
<dbReference type="Gene3D" id="3.40.50.300">
    <property type="entry name" value="P-loop containing nucleotide triphosphate hydrolases"/>
    <property type="match status" value="1"/>
</dbReference>
<dbReference type="InterPro" id="IPR051309">
    <property type="entry name" value="ABCF_ATPase"/>
</dbReference>
<feature type="non-terminal residue" evidence="2">
    <location>
        <position position="157"/>
    </location>
</feature>
<feature type="domain" description="ABC transporter" evidence="1">
    <location>
        <begin position="23"/>
        <end position="78"/>
    </location>
</feature>
<dbReference type="InterPro" id="IPR003439">
    <property type="entry name" value="ABC_transporter-like_ATP-bd"/>
</dbReference>
<dbReference type="AlphaFoldDB" id="A0A382L5T4"/>
<evidence type="ECO:0000259" key="1">
    <source>
        <dbReference type="Pfam" id="PF00005"/>
    </source>
</evidence>
<accession>A0A382L5T4</accession>
<dbReference type="PANTHER" id="PTHR42855">
    <property type="entry name" value="ABC TRANSPORTER ATP-BINDING SUBUNIT"/>
    <property type="match status" value="1"/>
</dbReference>
<proteinExistence type="predicted"/>
<organism evidence="2">
    <name type="scientific">marine metagenome</name>
    <dbReference type="NCBI Taxonomy" id="408172"/>
    <lineage>
        <taxon>unclassified sequences</taxon>
        <taxon>metagenomes</taxon>
        <taxon>ecological metagenomes</taxon>
    </lineage>
</organism>